<keyword evidence="5" id="KW-0235">DNA replication</keyword>
<evidence type="ECO:0000256" key="1">
    <source>
        <dbReference type="ARBA" id="ARBA00012417"/>
    </source>
</evidence>
<sequence length="339" mass="38632">MAGGNKKKNADLPELKRQIRENSLKPLYLFYGNEAYLKDAYINEIKKAVPDNGFEDFNRIVLKGTDISFEEYDEAWDSFPMMADRRLIIISGSGIFGRVKEEQKDFWKERLSRCSEDTVVIFNEESVDKRGVIYKAFAKNGMAVEFETPDMPELVTFITGQCLRAKRKIRREHARLIAERCGDDLQSIVNELNKLFDYCGEEITKSDVEAVVSKSLNVRVFDLTDAIMDRDAKKAAELLSELQNDGDRAFSVMYLILSNVTKLLKTKLSGSTNSTEVSRLIGVKEFIARKYISSAAKFSEEALAEMAARIPEIDYEIKLGKTDEWTALEQYAAEAIYYS</sequence>
<evidence type="ECO:0000259" key="9">
    <source>
        <dbReference type="Pfam" id="PF06144"/>
    </source>
</evidence>
<comment type="caution">
    <text evidence="11">The sequence shown here is derived from an EMBL/GenBank/DDBJ whole genome shotgun (WGS) entry which is preliminary data.</text>
</comment>
<comment type="similarity">
    <text evidence="7">Belongs to the DNA polymerase HolA subunit family.</text>
</comment>
<evidence type="ECO:0000256" key="5">
    <source>
        <dbReference type="ARBA" id="ARBA00022705"/>
    </source>
</evidence>
<reference evidence="11" key="1">
    <citation type="submission" date="2020-10" db="EMBL/GenBank/DDBJ databases">
        <authorList>
            <person name="Gilroy R."/>
        </authorList>
    </citation>
    <scope>NUCLEOTIDE SEQUENCE</scope>
    <source>
        <strain evidence="11">CHK181-108</strain>
    </source>
</reference>
<keyword evidence="6" id="KW-0239">DNA-directed DNA polymerase</keyword>
<reference evidence="11" key="2">
    <citation type="journal article" date="2021" name="PeerJ">
        <title>Extensive microbial diversity within the chicken gut microbiome revealed by metagenomics and culture.</title>
        <authorList>
            <person name="Gilroy R."/>
            <person name="Ravi A."/>
            <person name="Getino M."/>
            <person name="Pursley I."/>
            <person name="Horton D.L."/>
            <person name="Alikhan N.F."/>
            <person name="Baker D."/>
            <person name="Gharbi K."/>
            <person name="Hall N."/>
            <person name="Watson M."/>
            <person name="Adriaenssens E.M."/>
            <person name="Foster-Nyarko E."/>
            <person name="Jarju S."/>
            <person name="Secka A."/>
            <person name="Antonio M."/>
            <person name="Oren A."/>
            <person name="Chaudhuri R.R."/>
            <person name="La Ragione R."/>
            <person name="Hildebrand F."/>
            <person name="Pallen M.J."/>
        </authorList>
    </citation>
    <scope>NUCLEOTIDE SEQUENCE</scope>
    <source>
        <strain evidence="11">CHK181-108</strain>
    </source>
</reference>
<dbReference type="GO" id="GO:0003887">
    <property type="term" value="F:DNA-directed DNA polymerase activity"/>
    <property type="evidence" value="ECO:0007669"/>
    <property type="project" value="UniProtKB-KW"/>
</dbReference>
<dbReference type="PANTHER" id="PTHR34388:SF1">
    <property type="entry name" value="DNA POLYMERASE III SUBUNIT DELTA"/>
    <property type="match status" value="1"/>
</dbReference>
<evidence type="ECO:0000256" key="4">
    <source>
        <dbReference type="ARBA" id="ARBA00022695"/>
    </source>
</evidence>
<protein>
    <recommendedName>
        <fullName evidence="2">DNA polymerase III subunit delta</fullName>
        <ecNumber evidence="1">2.7.7.7</ecNumber>
    </recommendedName>
</protein>
<dbReference type="Gene3D" id="3.40.50.300">
    <property type="entry name" value="P-loop containing nucleotide triphosphate hydrolases"/>
    <property type="match status" value="1"/>
</dbReference>
<dbReference type="PANTHER" id="PTHR34388">
    <property type="entry name" value="DNA POLYMERASE III SUBUNIT DELTA"/>
    <property type="match status" value="1"/>
</dbReference>
<evidence type="ECO:0000256" key="8">
    <source>
        <dbReference type="ARBA" id="ARBA00049244"/>
    </source>
</evidence>
<evidence type="ECO:0000313" key="12">
    <source>
        <dbReference type="Proteomes" id="UP000824165"/>
    </source>
</evidence>
<accession>A0A9D1H3L1</accession>
<feature type="domain" description="DNA polymerase III delta N-terminal" evidence="9">
    <location>
        <begin position="28"/>
        <end position="146"/>
    </location>
</feature>
<proteinExistence type="inferred from homology"/>
<evidence type="ECO:0000256" key="6">
    <source>
        <dbReference type="ARBA" id="ARBA00022932"/>
    </source>
</evidence>
<dbReference type="AlphaFoldDB" id="A0A9D1H3L1"/>
<dbReference type="InterPro" id="IPR005790">
    <property type="entry name" value="DNA_polIII_delta"/>
</dbReference>
<dbReference type="GO" id="GO:0006261">
    <property type="term" value="P:DNA-templated DNA replication"/>
    <property type="evidence" value="ECO:0007669"/>
    <property type="project" value="TreeGrafter"/>
</dbReference>
<dbReference type="Gene3D" id="1.20.272.10">
    <property type="match status" value="1"/>
</dbReference>
<dbReference type="SUPFAM" id="SSF48019">
    <property type="entry name" value="post-AAA+ oligomerization domain-like"/>
    <property type="match status" value="1"/>
</dbReference>
<dbReference type="NCBIfam" id="TIGR01128">
    <property type="entry name" value="holA"/>
    <property type="match status" value="1"/>
</dbReference>
<dbReference type="InterPro" id="IPR048466">
    <property type="entry name" value="DNA_pol3_delta-like_C"/>
</dbReference>
<gene>
    <name evidence="11" type="primary">holA</name>
    <name evidence="11" type="ORF">IAA60_07000</name>
</gene>
<evidence type="ECO:0000256" key="3">
    <source>
        <dbReference type="ARBA" id="ARBA00022679"/>
    </source>
</evidence>
<keyword evidence="4 11" id="KW-0548">Nucleotidyltransferase</keyword>
<organism evidence="11 12">
    <name type="scientific">Candidatus Ornithomonoglobus intestinigallinarum</name>
    <dbReference type="NCBI Taxonomy" id="2840894"/>
    <lineage>
        <taxon>Bacteria</taxon>
        <taxon>Bacillati</taxon>
        <taxon>Bacillota</taxon>
        <taxon>Clostridia</taxon>
        <taxon>Candidatus Ornithomonoglobus</taxon>
    </lineage>
</organism>
<evidence type="ECO:0000256" key="7">
    <source>
        <dbReference type="ARBA" id="ARBA00034754"/>
    </source>
</evidence>
<dbReference type="Gene3D" id="1.10.8.60">
    <property type="match status" value="1"/>
</dbReference>
<comment type="catalytic activity">
    <reaction evidence="8">
        <text>DNA(n) + a 2'-deoxyribonucleoside 5'-triphosphate = DNA(n+1) + diphosphate</text>
        <dbReference type="Rhea" id="RHEA:22508"/>
        <dbReference type="Rhea" id="RHEA-COMP:17339"/>
        <dbReference type="Rhea" id="RHEA-COMP:17340"/>
        <dbReference type="ChEBI" id="CHEBI:33019"/>
        <dbReference type="ChEBI" id="CHEBI:61560"/>
        <dbReference type="ChEBI" id="CHEBI:173112"/>
        <dbReference type="EC" id="2.7.7.7"/>
    </reaction>
</comment>
<dbReference type="SUPFAM" id="SSF52540">
    <property type="entry name" value="P-loop containing nucleoside triphosphate hydrolases"/>
    <property type="match status" value="1"/>
</dbReference>
<dbReference type="GO" id="GO:0003677">
    <property type="term" value="F:DNA binding"/>
    <property type="evidence" value="ECO:0007669"/>
    <property type="project" value="InterPro"/>
</dbReference>
<dbReference type="EC" id="2.7.7.7" evidence="1"/>
<dbReference type="GO" id="GO:0009360">
    <property type="term" value="C:DNA polymerase III complex"/>
    <property type="evidence" value="ECO:0007669"/>
    <property type="project" value="InterPro"/>
</dbReference>
<dbReference type="InterPro" id="IPR010372">
    <property type="entry name" value="DNA_pol3_delta_N"/>
</dbReference>
<dbReference type="EMBL" id="DVLU01000067">
    <property type="protein sequence ID" value="HIT85633.1"/>
    <property type="molecule type" value="Genomic_DNA"/>
</dbReference>
<evidence type="ECO:0000259" key="10">
    <source>
        <dbReference type="Pfam" id="PF21694"/>
    </source>
</evidence>
<dbReference type="InterPro" id="IPR027417">
    <property type="entry name" value="P-loop_NTPase"/>
</dbReference>
<dbReference type="Pfam" id="PF06144">
    <property type="entry name" value="DNA_pol3_delta"/>
    <property type="match status" value="1"/>
</dbReference>
<name>A0A9D1H3L1_9FIRM</name>
<evidence type="ECO:0000313" key="11">
    <source>
        <dbReference type="EMBL" id="HIT85633.1"/>
    </source>
</evidence>
<keyword evidence="3 11" id="KW-0808">Transferase</keyword>
<dbReference type="Proteomes" id="UP000824165">
    <property type="component" value="Unassembled WGS sequence"/>
</dbReference>
<dbReference type="InterPro" id="IPR008921">
    <property type="entry name" value="DNA_pol3_clamp-load_cplx_C"/>
</dbReference>
<dbReference type="Pfam" id="PF21694">
    <property type="entry name" value="DNA_pol3_delta_C"/>
    <property type="match status" value="1"/>
</dbReference>
<feature type="domain" description="DNA polymerase III delta subunit-like C-terminal" evidence="10">
    <location>
        <begin position="219"/>
        <end position="331"/>
    </location>
</feature>
<evidence type="ECO:0000256" key="2">
    <source>
        <dbReference type="ARBA" id="ARBA00017703"/>
    </source>
</evidence>